<evidence type="ECO:0000313" key="3">
    <source>
        <dbReference type="EMBL" id="KIM44272.1"/>
    </source>
</evidence>
<accession>A0A0C2YTE5</accession>
<name>A0A0C2YTE5_HEBCY</name>
<dbReference type="InterPro" id="IPR032675">
    <property type="entry name" value="LRR_dom_sf"/>
</dbReference>
<feature type="region of interest" description="Disordered" evidence="1">
    <location>
        <begin position="1"/>
        <end position="21"/>
    </location>
</feature>
<proteinExistence type="predicted"/>
<dbReference type="HOGENOM" id="CLU_711848_0_0_1"/>
<evidence type="ECO:0000256" key="1">
    <source>
        <dbReference type="SAM" id="MobiDB-lite"/>
    </source>
</evidence>
<dbReference type="InterPro" id="IPR036047">
    <property type="entry name" value="F-box-like_dom_sf"/>
</dbReference>
<dbReference type="Gene3D" id="3.80.10.10">
    <property type="entry name" value="Ribonuclease Inhibitor"/>
    <property type="match status" value="1"/>
</dbReference>
<dbReference type="SUPFAM" id="SSF81383">
    <property type="entry name" value="F-box domain"/>
    <property type="match status" value="1"/>
</dbReference>
<keyword evidence="4" id="KW-1185">Reference proteome</keyword>
<dbReference type="OrthoDB" id="3054922at2759"/>
<dbReference type="Pfam" id="PF12937">
    <property type="entry name" value="F-box-like"/>
    <property type="match status" value="1"/>
</dbReference>
<evidence type="ECO:0000259" key="2">
    <source>
        <dbReference type="PROSITE" id="PS50181"/>
    </source>
</evidence>
<dbReference type="CDD" id="cd09917">
    <property type="entry name" value="F-box_SF"/>
    <property type="match status" value="1"/>
</dbReference>
<dbReference type="AlphaFoldDB" id="A0A0C2YTE5"/>
<reference evidence="4" key="2">
    <citation type="submission" date="2015-01" db="EMBL/GenBank/DDBJ databases">
        <title>Evolutionary Origins and Diversification of the Mycorrhizal Mutualists.</title>
        <authorList>
            <consortium name="DOE Joint Genome Institute"/>
            <consortium name="Mycorrhizal Genomics Consortium"/>
            <person name="Kohler A."/>
            <person name="Kuo A."/>
            <person name="Nagy L.G."/>
            <person name="Floudas D."/>
            <person name="Copeland A."/>
            <person name="Barry K.W."/>
            <person name="Cichocki N."/>
            <person name="Veneault-Fourrey C."/>
            <person name="LaButti K."/>
            <person name="Lindquist E.A."/>
            <person name="Lipzen A."/>
            <person name="Lundell T."/>
            <person name="Morin E."/>
            <person name="Murat C."/>
            <person name="Riley R."/>
            <person name="Ohm R."/>
            <person name="Sun H."/>
            <person name="Tunlid A."/>
            <person name="Henrissat B."/>
            <person name="Grigoriev I.V."/>
            <person name="Hibbett D.S."/>
            <person name="Martin F."/>
        </authorList>
    </citation>
    <scope>NUCLEOTIDE SEQUENCE [LARGE SCALE GENOMIC DNA]</scope>
    <source>
        <strain evidence="4">h7</strain>
    </source>
</reference>
<feature type="domain" description="F-box" evidence="2">
    <location>
        <begin position="18"/>
        <end position="63"/>
    </location>
</feature>
<dbReference type="EMBL" id="KN831774">
    <property type="protein sequence ID" value="KIM44272.1"/>
    <property type="molecule type" value="Genomic_DNA"/>
</dbReference>
<dbReference type="SUPFAM" id="SSF52047">
    <property type="entry name" value="RNI-like"/>
    <property type="match status" value="1"/>
</dbReference>
<dbReference type="Proteomes" id="UP000053424">
    <property type="component" value="Unassembled WGS sequence"/>
</dbReference>
<reference evidence="3 4" key="1">
    <citation type="submission" date="2014-04" db="EMBL/GenBank/DDBJ databases">
        <authorList>
            <consortium name="DOE Joint Genome Institute"/>
            <person name="Kuo A."/>
            <person name="Gay G."/>
            <person name="Dore J."/>
            <person name="Kohler A."/>
            <person name="Nagy L.G."/>
            <person name="Floudas D."/>
            <person name="Copeland A."/>
            <person name="Barry K.W."/>
            <person name="Cichocki N."/>
            <person name="Veneault-Fourrey C."/>
            <person name="LaButti K."/>
            <person name="Lindquist E.A."/>
            <person name="Lipzen A."/>
            <person name="Lundell T."/>
            <person name="Morin E."/>
            <person name="Murat C."/>
            <person name="Sun H."/>
            <person name="Tunlid A."/>
            <person name="Henrissat B."/>
            <person name="Grigoriev I.V."/>
            <person name="Hibbett D.S."/>
            <person name="Martin F."/>
            <person name="Nordberg H.P."/>
            <person name="Cantor M.N."/>
            <person name="Hua S.X."/>
        </authorList>
    </citation>
    <scope>NUCLEOTIDE SEQUENCE [LARGE SCALE GENOMIC DNA]</scope>
    <source>
        <strain evidence="4">h7</strain>
    </source>
</reference>
<protein>
    <recommendedName>
        <fullName evidence="2">F-box domain-containing protein</fullName>
    </recommendedName>
</protein>
<evidence type="ECO:0000313" key="4">
    <source>
        <dbReference type="Proteomes" id="UP000053424"/>
    </source>
</evidence>
<dbReference type="PROSITE" id="PS50181">
    <property type="entry name" value="FBOX"/>
    <property type="match status" value="1"/>
</dbReference>
<gene>
    <name evidence="3" type="ORF">M413DRAFT_378470</name>
</gene>
<dbReference type="InterPro" id="IPR001810">
    <property type="entry name" value="F-box_dom"/>
</dbReference>
<sequence length="398" mass="45552">MPIDILGLSRKRRGTPRPSPLQNLPDELLEKILAICSQSDMASASSTCWRFSRITSRFLYRHPKAVTSDKALDLFITLCCHKHLPSFVHTCELRTSLRVPPTKSPLDEDSFSKRVRKIGTLRTFPHRHALRDPLTLVAYVLKNMINLTKLEFFIPEKEVHLDYNSRLLGECRFQLRQLDTNLRFDTGMARFLTTQSSLEDLRIYSSAPLSSLDIGIFPKTCLSSLKSLSWTSRMPIEVVRALMKGRPIHKVNINICANVDDIAPIISFGPASHRIKTANFTFRDRRHPTFVQLEAMSFHFPNLVGLGIAVCTFTEDITKDLKEALKTFSHLERLYIYDEIHMEEATTRSLFQLAKTMFEECSTLKKIGFYLCDPYVTVEKIPSSSSSAKPQIVLRLKR</sequence>
<organism evidence="3 4">
    <name type="scientific">Hebeloma cylindrosporum</name>
    <dbReference type="NCBI Taxonomy" id="76867"/>
    <lineage>
        <taxon>Eukaryota</taxon>
        <taxon>Fungi</taxon>
        <taxon>Dikarya</taxon>
        <taxon>Basidiomycota</taxon>
        <taxon>Agaricomycotina</taxon>
        <taxon>Agaricomycetes</taxon>
        <taxon>Agaricomycetidae</taxon>
        <taxon>Agaricales</taxon>
        <taxon>Agaricineae</taxon>
        <taxon>Hymenogastraceae</taxon>
        <taxon>Hebeloma</taxon>
    </lineage>
</organism>